<dbReference type="InterPro" id="IPR011006">
    <property type="entry name" value="CheY-like_superfamily"/>
</dbReference>
<dbReference type="PRINTS" id="PR00344">
    <property type="entry name" value="BCTRLSENSOR"/>
</dbReference>
<dbReference type="SUPFAM" id="SSF47384">
    <property type="entry name" value="Homodimeric domain of signal transducing histidine kinase"/>
    <property type="match status" value="1"/>
</dbReference>
<feature type="chain" id="PRO_5024306388" description="histidine kinase" evidence="8">
    <location>
        <begin position="22"/>
        <end position="589"/>
    </location>
</feature>
<feature type="domain" description="Histidine kinase" evidence="9">
    <location>
        <begin position="94"/>
        <end position="317"/>
    </location>
</feature>
<comment type="catalytic activity">
    <reaction evidence="1">
        <text>ATP + protein L-histidine = ADP + protein N-phospho-L-histidine.</text>
        <dbReference type="EC" id="2.7.13.3"/>
    </reaction>
</comment>
<dbReference type="InterPro" id="IPR003661">
    <property type="entry name" value="HisK_dim/P_dom"/>
</dbReference>
<evidence type="ECO:0000256" key="2">
    <source>
        <dbReference type="ARBA" id="ARBA00012438"/>
    </source>
</evidence>
<dbReference type="OrthoDB" id="5563233at2"/>
<proteinExistence type="predicted"/>
<feature type="signal peptide" evidence="8">
    <location>
        <begin position="1"/>
        <end position="21"/>
    </location>
</feature>
<dbReference type="Gene3D" id="1.10.287.130">
    <property type="match status" value="1"/>
</dbReference>
<feature type="domain" description="Response regulatory" evidence="10">
    <location>
        <begin position="465"/>
        <end position="580"/>
    </location>
</feature>
<keyword evidence="7" id="KW-0472">Membrane</keyword>
<dbReference type="Pfam" id="PF00512">
    <property type="entry name" value="HisKA"/>
    <property type="match status" value="1"/>
</dbReference>
<dbReference type="InterPro" id="IPR003594">
    <property type="entry name" value="HATPase_dom"/>
</dbReference>
<name>A0A5M8FAI5_9GAMM</name>
<dbReference type="Pfam" id="PF00072">
    <property type="entry name" value="Response_reg"/>
    <property type="match status" value="1"/>
</dbReference>
<keyword evidence="8" id="KW-0732">Signal</keyword>
<evidence type="ECO:0000259" key="9">
    <source>
        <dbReference type="PROSITE" id="PS50109"/>
    </source>
</evidence>
<dbReference type="InterPro" id="IPR001789">
    <property type="entry name" value="Sig_transdc_resp-reg_receiver"/>
</dbReference>
<accession>A0A5M8FAI5</accession>
<dbReference type="SMART" id="SM00388">
    <property type="entry name" value="HisKA"/>
    <property type="match status" value="1"/>
</dbReference>
<keyword evidence="4" id="KW-0902">Two-component regulatory system</keyword>
<dbReference type="SUPFAM" id="SSF52172">
    <property type="entry name" value="CheY-like"/>
    <property type="match status" value="1"/>
</dbReference>
<dbReference type="Gene3D" id="3.40.50.2300">
    <property type="match status" value="1"/>
</dbReference>
<dbReference type="InterPro" id="IPR036097">
    <property type="entry name" value="HisK_dim/P_sf"/>
</dbReference>
<dbReference type="CDD" id="cd00082">
    <property type="entry name" value="HisKA"/>
    <property type="match status" value="1"/>
</dbReference>
<gene>
    <name evidence="11" type="ORF">F2Q65_18780</name>
</gene>
<dbReference type="CDD" id="cd17546">
    <property type="entry name" value="REC_hyHK_CKI1_RcsC-like"/>
    <property type="match status" value="1"/>
</dbReference>
<dbReference type="SUPFAM" id="SSF55874">
    <property type="entry name" value="ATPase domain of HSP90 chaperone/DNA topoisomerase II/histidine kinase"/>
    <property type="match status" value="1"/>
</dbReference>
<reference evidence="11 12" key="1">
    <citation type="submission" date="2019-09" db="EMBL/GenBank/DDBJ databases">
        <title>Whole-genome sequence of the purple sulfur bacterium Thiohalocapsa marina DSM 19078.</title>
        <authorList>
            <person name="Kyndt J.A."/>
            <person name="Meyer T.E."/>
        </authorList>
    </citation>
    <scope>NUCLEOTIDE SEQUENCE [LARGE SCALE GENOMIC DNA]</scope>
    <source>
        <strain evidence="11 12">DSM 19078</strain>
    </source>
</reference>
<keyword evidence="7" id="KW-1133">Transmembrane helix</keyword>
<dbReference type="InterPro" id="IPR036890">
    <property type="entry name" value="HATPase_C_sf"/>
</dbReference>
<dbReference type="SMART" id="SM00448">
    <property type="entry name" value="REC"/>
    <property type="match status" value="1"/>
</dbReference>
<evidence type="ECO:0000256" key="5">
    <source>
        <dbReference type="PROSITE-ProRule" id="PRU00169"/>
    </source>
</evidence>
<keyword evidence="7" id="KW-0812">Transmembrane</keyword>
<feature type="compositionally biased region" description="Polar residues" evidence="6">
    <location>
        <begin position="72"/>
        <end position="81"/>
    </location>
</feature>
<evidence type="ECO:0000259" key="10">
    <source>
        <dbReference type="PROSITE" id="PS50110"/>
    </source>
</evidence>
<dbReference type="PROSITE" id="PS50110">
    <property type="entry name" value="RESPONSE_REGULATORY"/>
    <property type="match status" value="1"/>
</dbReference>
<feature type="transmembrane region" description="Helical" evidence="7">
    <location>
        <begin position="31"/>
        <end position="51"/>
    </location>
</feature>
<dbReference type="RefSeq" id="WP_150094929.1">
    <property type="nucleotide sequence ID" value="NZ_VWXX01000060.1"/>
</dbReference>
<evidence type="ECO:0000313" key="12">
    <source>
        <dbReference type="Proteomes" id="UP000322981"/>
    </source>
</evidence>
<evidence type="ECO:0000256" key="1">
    <source>
        <dbReference type="ARBA" id="ARBA00000085"/>
    </source>
</evidence>
<dbReference type="InterPro" id="IPR004358">
    <property type="entry name" value="Sig_transdc_His_kin-like_C"/>
</dbReference>
<organism evidence="11 12">
    <name type="scientific">Thiohalocapsa marina</name>
    <dbReference type="NCBI Taxonomy" id="424902"/>
    <lineage>
        <taxon>Bacteria</taxon>
        <taxon>Pseudomonadati</taxon>
        <taxon>Pseudomonadota</taxon>
        <taxon>Gammaproteobacteria</taxon>
        <taxon>Chromatiales</taxon>
        <taxon>Chromatiaceae</taxon>
        <taxon>Thiohalocapsa</taxon>
    </lineage>
</organism>
<evidence type="ECO:0000256" key="6">
    <source>
        <dbReference type="SAM" id="MobiDB-lite"/>
    </source>
</evidence>
<dbReference type="Pfam" id="PF02518">
    <property type="entry name" value="HATPase_c"/>
    <property type="match status" value="1"/>
</dbReference>
<evidence type="ECO:0000256" key="4">
    <source>
        <dbReference type="ARBA" id="ARBA00023012"/>
    </source>
</evidence>
<feature type="modified residue" description="4-aspartylphosphate" evidence="5">
    <location>
        <position position="515"/>
    </location>
</feature>
<dbReference type="EMBL" id="VWXX01000060">
    <property type="protein sequence ID" value="KAA6181843.1"/>
    <property type="molecule type" value="Genomic_DNA"/>
</dbReference>
<evidence type="ECO:0000256" key="7">
    <source>
        <dbReference type="SAM" id="Phobius"/>
    </source>
</evidence>
<dbReference type="PANTHER" id="PTHR45339:SF1">
    <property type="entry name" value="HYBRID SIGNAL TRANSDUCTION HISTIDINE KINASE J"/>
    <property type="match status" value="1"/>
</dbReference>
<dbReference type="EC" id="2.7.13.3" evidence="2"/>
<feature type="region of interest" description="Disordered" evidence="6">
    <location>
        <begin position="60"/>
        <end position="83"/>
    </location>
</feature>
<dbReference type="AlphaFoldDB" id="A0A5M8FAI5"/>
<dbReference type="PANTHER" id="PTHR45339">
    <property type="entry name" value="HYBRID SIGNAL TRANSDUCTION HISTIDINE KINASE J"/>
    <property type="match status" value="1"/>
</dbReference>
<comment type="caution">
    <text evidence="11">The sequence shown here is derived from an EMBL/GenBank/DDBJ whole genome shotgun (WGS) entry which is preliminary data.</text>
</comment>
<keyword evidence="3 5" id="KW-0597">Phosphoprotein</keyword>
<keyword evidence="12" id="KW-1185">Reference proteome</keyword>
<protein>
    <recommendedName>
        <fullName evidence="2">histidine kinase</fullName>
        <ecNumber evidence="2">2.7.13.3</ecNumber>
    </recommendedName>
</protein>
<dbReference type="Proteomes" id="UP000322981">
    <property type="component" value="Unassembled WGS sequence"/>
</dbReference>
<sequence length="589" mass="63578">MSIMNKTIFLAGLSGVSSAWAGTAVSENTTALAGLVVVLVLSSFSLGYLWANRRRTAIQASQPARPPEESGSGASEPQNSLDEVKREQLKVVATLSHELRTPLHAILGLSELLLTDETIPKPALRHLDKINSAARGLLDSLNKAIEAARSDSGTLQLTPEETDLLAAIEDTLRTFIVAIEGKGLHLSLKFDPRLFTTRVLVDRVHLQQVLNNLIGNAIKFTDQGTISVWVACRRRTGDTLDLYFAVSDTGVGIPVDSLEAVLKPFGQVSTAQKGRPLGAGLGLSICNDLVTKLGGQLDLVSVEGEVSRFSFTLSLKELPAQRTKPKMLGTPKVTLISPANTGSEVMKTLLSDWGATVFYHSDLETELFSTHTDLLIIDESLVEGNLGAIKRLALQVTPGRLVILRAEEYTIDLKGVPDYNELFKPILPSQLAALVESSGLTSRLQARLEVAAKPVTDERPDVELTVLAVDDSPTNLLLLKAQLNKIGGTRVITAKNGAEALEKAEEGRIDLILMDFNMPVMDGVTAASHLREQGFSRPIIGLTALDNRATEVAENSHLFDKILNKPAGLDEIMRVIGSARDLMNMETAN</sequence>
<evidence type="ECO:0000256" key="3">
    <source>
        <dbReference type="ARBA" id="ARBA00022553"/>
    </source>
</evidence>
<dbReference type="SMART" id="SM00387">
    <property type="entry name" value="HATPase_c"/>
    <property type="match status" value="1"/>
</dbReference>
<evidence type="ECO:0000313" key="11">
    <source>
        <dbReference type="EMBL" id="KAA6181843.1"/>
    </source>
</evidence>
<dbReference type="Gene3D" id="3.30.565.10">
    <property type="entry name" value="Histidine kinase-like ATPase, C-terminal domain"/>
    <property type="match status" value="1"/>
</dbReference>
<dbReference type="PROSITE" id="PS50109">
    <property type="entry name" value="HIS_KIN"/>
    <property type="match status" value="1"/>
</dbReference>
<evidence type="ECO:0000256" key="8">
    <source>
        <dbReference type="SAM" id="SignalP"/>
    </source>
</evidence>
<dbReference type="InterPro" id="IPR005467">
    <property type="entry name" value="His_kinase_dom"/>
</dbReference>
<dbReference type="GO" id="GO:0000155">
    <property type="term" value="F:phosphorelay sensor kinase activity"/>
    <property type="evidence" value="ECO:0007669"/>
    <property type="project" value="InterPro"/>
</dbReference>